<sequence length="396" mass="44040">MVFVQTYATPLQQSTLTLRSDLTDYLLSCGADVAFTPLHQAAGTNNVKQIKRLLARWIPVDTLGESVDGVHLRMPCIGQKWWERGRPQRSCCKKARIQTQKTGWSHTIALGSKEQPRIRCASLSRVRCPAQCDRRRRPPVVCLAAEAEGVDAPIFSHLVAAGATLRTQVAGGNTALHIALQSENRQTALALIQCGSSMMSRMRGASGRRLYHVDGIAVSLEERGRDAQDYDLVYALAPTLCRARAGTFGIAGTIDVLDGYDRSQWHWRWRGVARRNRAIVCHGYTKSEWFLNELALAKLLRKPLLGLIVEDNPAAMASLEPLLPSRHRIRFNDFIVAKRDENLCSVVFEIDDAAFARLWQGIRPRLMSNLQEGAGNVLIPKPAPTSKRNKLSSLTI</sequence>
<keyword evidence="2" id="KW-1185">Reference proteome</keyword>
<reference evidence="1 2" key="1">
    <citation type="journal article" date="2022" name="bioRxiv">
        <title>The genome of the oomycete Peronosclerospora sorghi, a cosmopolitan pathogen of maize and sorghum, is inflated with dispersed pseudogenes.</title>
        <authorList>
            <person name="Fletcher K."/>
            <person name="Martin F."/>
            <person name="Isakeit T."/>
            <person name="Cavanaugh K."/>
            <person name="Magill C."/>
            <person name="Michelmore R."/>
        </authorList>
    </citation>
    <scope>NUCLEOTIDE SEQUENCE [LARGE SCALE GENOMIC DNA]</scope>
    <source>
        <strain evidence="1">P6</strain>
    </source>
</reference>
<dbReference type="Proteomes" id="UP001163321">
    <property type="component" value="Chromosome 3"/>
</dbReference>
<organism evidence="1 2">
    <name type="scientific">Peronosclerospora sorghi</name>
    <dbReference type="NCBI Taxonomy" id="230839"/>
    <lineage>
        <taxon>Eukaryota</taxon>
        <taxon>Sar</taxon>
        <taxon>Stramenopiles</taxon>
        <taxon>Oomycota</taxon>
        <taxon>Peronosporomycetes</taxon>
        <taxon>Peronosporales</taxon>
        <taxon>Peronosporaceae</taxon>
        <taxon>Peronosclerospora</taxon>
    </lineage>
</organism>
<proteinExistence type="predicted"/>
<comment type="caution">
    <text evidence="1">The sequence shown here is derived from an EMBL/GenBank/DDBJ whole genome shotgun (WGS) entry which is preliminary data.</text>
</comment>
<evidence type="ECO:0000313" key="1">
    <source>
        <dbReference type="EMBL" id="KAI9915088.1"/>
    </source>
</evidence>
<gene>
    <name evidence="1" type="ORF">PsorP6_008476</name>
</gene>
<accession>A0ACC0WAF4</accession>
<name>A0ACC0WAF4_9STRA</name>
<protein>
    <submittedName>
        <fullName evidence="1">Uncharacterized protein</fullName>
    </submittedName>
</protein>
<evidence type="ECO:0000313" key="2">
    <source>
        <dbReference type="Proteomes" id="UP001163321"/>
    </source>
</evidence>
<dbReference type="EMBL" id="CM047582">
    <property type="protein sequence ID" value="KAI9915088.1"/>
    <property type="molecule type" value="Genomic_DNA"/>
</dbReference>